<dbReference type="InterPro" id="IPR003871">
    <property type="entry name" value="RFA1B/D_OB_1st"/>
</dbReference>
<dbReference type="InterPro" id="IPR012340">
    <property type="entry name" value="NA-bd_OB-fold"/>
</dbReference>
<dbReference type="AlphaFoldDB" id="A0ABD3CE28"/>
<accession>A0ABD3CE28</accession>
<dbReference type="EMBL" id="JAVIJP010000039">
    <property type="protein sequence ID" value="KAL3627040.1"/>
    <property type="molecule type" value="Genomic_DNA"/>
</dbReference>
<protein>
    <recommendedName>
        <fullName evidence="1">Replication protein A 70 kDa DNA-binding subunit B/D first OB fold domain-containing protein</fullName>
    </recommendedName>
</protein>
<reference evidence="3" key="1">
    <citation type="journal article" date="2024" name="IScience">
        <title>Strigolactones Initiate the Formation of Haustorium-like Structures in Castilleja.</title>
        <authorList>
            <person name="Buerger M."/>
            <person name="Peterson D."/>
            <person name="Chory J."/>
        </authorList>
    </citation>
    <scope>NUCLEOTIDE SEQUENCE [LARGE SCALE GENOMIC DNA]</scope>
</reference>
<gene>
    <name evidence="2" type="ORF">CASFOL_028403</name>
</gene>
<sequence>MADNGDRIEAYSPVSEVNMIDRPSLKLRVVRCFYRPAVASNMSLEIVFHDLEGGRITGIVKSKHLKSFENRFIQGRVYAFRTNTYHVDYNSGRFLTTLHNFKIIIHDQSIVVDIPEESFFQILYVIGKVVEIHGAEERQFNGRSTRYIEIVLEDLTKD</sequence>
<name>A0ABD3CE28_9LAMI</name>
<proteinExistence type="predicted"/>
<evidence type="ECO:0000313" key="3">
    <source>
        <dbReference type="Proteomes" id="UP001632038"/>
    </source>
</evidence>
<organism evidence="2 3">
    <name type="scientific">Castilleja foliolosa</name>
    <dbReference type="NCBI Taxonomy" id="1961234"/>
    <lineage>
        <taxon>Eukaryota</taxon>
        <taxon>Viridiplantae</taxon>
        <taxon>Streptophyta</taxon>
        <taxon>Embryophyta</taxon>
        <taxon>Tracheophyta</taxon>
        <taxon>Spermatophyta</taxon>
        <taxon>Magnoliopsida</taxon>
        <taxon>eudicotyledons</taxon>
        <taxon>Gunneridae</taxon>
        <taxon>Pentapetalae</taxon>
        <taxon>asterids</taxon>
        <taxon>lamiids</taxon>
        <taxon>Lamiales</taxon>
        <taxon>Orobanchaceae</taxon>
        <taxon>Pedicularideae</taxon>
        <taxon>Castillejinae</taxon>
        <taxon>Castilleja</taxon>
    </lineage>
</organism>
<dbReference type="Pfam" id="PF02721">
    <property type="entry name" value="DUF223"/>
    <property type="match status" value="1"/>
</dbReference>
<dbReference type="Gene3D" id="2.40.50.140">
    <property type="entry name" value="Nucleic acid-binding proteins"/>
    <property type="match status" value="1"/>
</dbReference>
<evidence type="ECO:0000313" key="2">
    <source>
        <dbReference type="EMBL" id="KAL3627040.1"/>
    </source>
</evidence>
<keyword evidence="3" id="KW-1185">Reference proteome</keyword>
<evidence type="ECO:0000259" key="1">
    <source>
        <dbReference type="Pfam" id="PF02721"/>
    </source>
</evidence>
<feature type="domain" description="Replication protein A 70 kDa DNA-binding subunit B/D first OB fold" evidence="1">
    <location>
        <begin position="19"/>
        <end position="112"/>
    </location>
</feature>
<dbReference type="Proteomes" id="UP001632038">
    <property type="component" value="Unassembled WGS sequence"/>
</dbReference>
<comment type="caution">
    <text evidence="2">The sequence shown here is derived from an EMBL/GenBank/DDBJ whole genome shotgun (WGS) entry which is preliminary data.</text>
</comment>